<evidence type="ECO:0000313" key="3">
    <source>
        <dbReference type="EMBL" id="AEK36226.1"/>
    </source>
</evidence>
<protein>
    <recommendedName>
        <fullName evidence="2">DUF7426 domain-containing protein</fullName>
    </recommendedName>
</protein>
<accession>G0HC64</accession>
<dbReference type="AlphaFoldDB" id="G0HC64"/>
<name>G0HC64_CORVD</name>
<evidence type="ECO:0000313" key="4">
    <source>
        <dbReference type="Proteomes" id="UP000006659"/>
    </source>
</evidence>
<gene>
    <name evidence="3" type="ordered locus">CVAR_0874</name>
</gene>
<organism evidence="3 4">
    <name type="scientific">Corynebacterium variabile (strain DSM 44702 / CIP 107183 / JCM 12073 / NCIMB 30131)</name>
    <name type="common">Corynebacterium mooreparkense</name>
    <dbReference type="NCBI Taxonomy" id="858619"/>
    <lineage>
        <taxon>Bacteria</taxon>
        <taxon>Bacillati</taxon>
        <taxon>Actinomycetota</taxon>
        <taxon>Actinomycetes</taxon>
        <taxon>Mycobacteriales</taxon>
        <taxon>Corynebacteriaceae</taxon>
        <taxon>Corynebacterium</taxon>
    </lineage>
</organism>
<feature type="domain" description="DUF7426" evidence="2">
    <location>
        <begin position="2"/>
        <end position="135"/>
    </location>
</feature>
<dbReference type="Proteomes" id="UP000006659">
    <property type="component" value="Chromosome"/>
</dbReference>
<dbReference type="HOGENOM" id="CLU_1783630_0_0_11"/>
<evidence type="ECO:0000256" key="1">
    <source>
        <dbReference type="SAM" id="MobiDB-lite"/>
    </source>
</evidence>
<feature type="compositionally biased region" description="Basic and acidic residues" evidence="1">
    <location>
        <begin position="129"/>
        <end position="138"/>
    </location>
</feature>
<sequence length="148" mass="16781">MRDLREFHDPRLHLPICGEDIIIESPTADEGLRIKRHMYAGGSTPQDEMRMIAMLFHADYDEDTDTMSGGLWDRLNGMGLSLHEIIHVGNTALAHFGVSAEFGEFWWENRLGKENEPLIPEAEMQAAKDMAETMREEAPTPASMPKKK</sequence>
<dbReference type="RefSeq" id="WP_014009414.1">
    <property type="nucleotide sequence ID" value="NC_015859.1"/>
</dbReference>
<feature type="region of interest" description="Disordered" evidence="1">
    <location>
        <begin position="125"/>
        <end position="148"/>
    </location>
</feature>
<dbReference type="EMBL" id="CP002917">
    <property type="protein sequence ID" value="AEK36226.1"/>
    <property type="molecule type" value="Genomic_DNA"/>
</dbReference>
<evidence type="ECO:0000259" key="2">
    <source>
        <dbReference type="Pfam" id="PF24201"/>
    </source>
</evidence>
<dbReference type="Pfam" id="PF24201">
    <property type="entry name" value="DUF7426"/>
    <property type="match status" value="1"/>
</dbReference>
<dbReference type="InterPro" id="IPR055849">
    <property type="entry name" value="DUF7426"/>
</dbReference>
<reference evidence="3 4" key="1">
    <citation type="journal article" date="2011" name="BMC Genomics">
        <title>Complete genome sequence of Corynebacterium variabile DSM 44702 isolated from the surface of smear-ripened cheeses and insights into cheese ripening and flavor generation.</title>
        <authorList>
            <person name="Schroeder J."/>
            <person name="Maus I."/>
            <person name="Trost E."/>
            <person name="Tauch A."/>
        </authorList>
    </citation>
    <scope>NUCLEOTIDE SEQUENCE [LARGE SCALE GENOMIC DNA]</scope>
    <source>
        <strain evidence="4">DSM 44702 / JCM 12073 / NCIMB 30131</strain>
    </source>
</reference>
<dbReference type="STRING" id="858619.CVAR_0874"/>
<dbReference type="eggNOG" id="ENOG5031JDK">
    <property type="taxonomic scope" value="Bacteria"/>
</dbReference>
<dbReference type="KEGG" id="cva:CVAR_0874"/>
<proteinExistence type="predicted"/>